<dbReference type="PROSITE" id="PS51354">
    <property type="entry name" value="GLUTAREDOXIN_2"/>
    <property type="match status" value="1"/>
</dbReference>
<dbReference type="InterPro" id="IPR036390">
    <property type="entry name" value="WH_DNA-bd_sf"/>
</dbReference>
<dbReference type="SMART" id="SM00049">
    <property type="entry name" value="DEP"/>
    <property type="match status" value="1"/>
</dbReference>
<evidence type="ECO:0000313" key="4">
    <source>
        <dbReference type="Proteomes" id="UP000275408"/>
    </source>
</evidence>
<feature type="non-terminal residue" evidence="3">
    <location>
        <position position="1"/>
    </location>
</feature>
<evidence type="ECO:0000313" key="3">
    <source>
        <dbReference type="EMBL" id="RMX52958.1"/>
    </source>
</evidence>
<reference evidence="3 4" key="1">
    <citation type="journal article" date="2018" name="Sci. Rep.">
        <title>Comparative analysis of the Pocillopora damicornis genome highlights role of immune system in coral evolution.</title>
        <authorList>
            <person name="Cunning R."/>
            <person name="Bay R.A."/>
            <person name="Gillette P."/>
            <person name="Baker A.C."/>
            <person name="Traylor-Knowles N."/>
        </authorList>
    </citation>
    <scope>NUCLEOTIDE SEQUENCE [LARGE SCALE GENOMIC DNA]</scope>
    <source>
        <strain evidence="3">RSMAS</strain>
        <tissue evidence="3">Whole animal</tissue>
    </source>
</reference>
<dbReference type="InterPro" id="IPR002109">
    <property type="entry name" value="Glutaredoxin"/>
</dbReference>
<dbReference type="GO" id="GO:0045454">
    <property type="term" value="P:cell redox homeostasis"/>
    <property type="evidence" value="ECO:0007669"/>
    <property type="project" value="TreeGrafter"/>
</dbReference>
<dbReference type="OrthoDB" id="418495at2759"/>
<name>A0A3M6UHV9_POCDA</name>
<sequence length="493" mass="55711">VLIELISPKPTMKGRVIIFSITGCPFCMRAKDKMQKLGIEYMDINLDTYPERRAEAKERTGKNTVPQIFFNNIHVGGFDDFDKLTEAELQELINEVGENPAPADAPQPPAPKSDAASSATTREAIDFTCELDEYAQLVQEFKESGLIKDRRKGLIHNYKNSFVGKEAVDWLVKTKKIGKEKAVEMCRELVERNFGHGVEKGKHTEFKDDNSIYRLLEDDESTALNSGMSSVCEPRPAPEVAEELRRLILTLYSKYLSKDGKGVDYESMEKSTEFKGYVKHTAELQRVKLDGMSREETLAFFINVYNALVIHANVVRGPPVNLWQRYKFFNTVNYIIGGHSFGLNQIENGILRSNRKAIGAVTKPFSKSDPRLRVALPAPEPKIHFALVCGAKSCPPIKTYTAAGIDEELSLAAESFLEGEDGCVLNMPKREICLSKIFQWYRVDFGSNNEELVQFVLAHMGQGQKKDQLQELLISGNFKVSFMRYNWDLNSKH</sequence>
<feature type="region of interest" description="Disordered" evidence="1">
    <location>
        <begin position="98"/>
        <end position="119"/>
    </location>
</feature>
<dbReference type="Pfam" id="PF04784">
    <property type="entry name" value="DUF547"/>
    <property type="match status" value="1"/>
</dbReference>
<dbReference type="Pfam" id="PF00610">
    <property type="entry name" value="DEP"/>
    <property type="match status" value="1"/>
</dbReference>
<dbReference type="InterPro" id="IPR000591">
    <property type="entry name" value="DEP_dom"/>
</dbReference>
<dbReference type="Gene3D" id="1.10.10.10">
    <property type="entry name" value="Winged helix-like DNA-binding domain superfamily/Winged helix DNA-binding domain"/>
    <property type="match status" value="1"/>
</dbReference>
<dbReference type="Gene3D" id="3.40.30.10">
    <property type="entry name" value="Glutaredoxin"/>
    <property type="match status" value="1"/>
</dbReference>
<dbReference type="PANTHER" id="PTHR34386">
    <property type="entry name" value="GLUTAREDOXIN"/>
    <property type="match status" value="1"/>
</dbReference>
<dbReference type="SUPFAM" id="SSF46785">
    <property type="entry name" value="Winged helix' DNA-binding domain"/>
    <property type="match status" value="1"/>
</dbReference>
<dbReference type="PROSITE" id="PS50186">
    <property type="entry name" value="DEP"/>
    <property type="match status" value="1"/>
</dbReference>
<keyword evidence="4" id="KW-1185">Reference proteome</keyword>
<dbReference type="SUPFAM" id="SSF52833">
    <property type="entry name" value="Thioredoxin-like"/>
    <property type="match status" value="1"/>
</dbReference>
<evidence type="ECO:0000256" key="1">
    <source>
        <dbReference type="SAM" id="MobiDB-lite"/>
    </source>
</evidence>
<dbReference type="STRING" id="46731.A0A3M6UHV9"/>
<dbReference type="EMBL" id="RCHS01001554">
    <property type="protein sequence ID" value="RMX52958.1"/>
    <property type="molecule type" value="Genomic_DNA"/>
</dbReference>
<dbReference type="GO" id="GO:0009055">
    <property type="term" value="F:electron transfer activity"/>
    <property type="evidence" value="ECO:0007669"/>
    <property type="project" value="TreeGrafter"/>
</dbReference>
<dbReference type="Pfam" id="PF00462">
    <property type="entry name" value="Glutaredoxin"/>
    <property type="match status" value="1"/>
</dbReference>
<dbReference type="PANTHER" id="PTHR34386:SF1">
    <property type="entry name" value="GLUTAREDOXIN-LIKE PROTEIN NRDH"/>
    <property type="match status" value="1"/>
</dbReference>
<proteinExistence type="predicted"/>
<organism evidence="3 4">
    <name type="scientific">Pocillopora damicornis</name>
    <name type="common">Cauliflower coral</name>
    <name type="synonym">Millepora damicornis</name>
    <dbReference type="NCBI Taxonomy" id="46731"/>
    <lineage>
        <taxon>Eukaryota</taxon>
        <taxon>Metazoa</taxon>
        <taxon>Cnidaria</taxon>
        <taxon>Anthozoa</taxon>
        <taxon>Hexacorallia</taxon>
        <taxon>Scleractinia</taxon>
        <taxon>Astrocoeniina</taxon>
        <taxon>Pocilloporidae</taxon>
        <taxon>Pocillopora</taxon>
    </lineage>
</organism>
<dbReference type="PRINTS" id="PR00160">
    <property type="entry name" value="GLUTAREDOXIN"/>
</dbReference>
<dbReference type="GO" id="GO:0035556">
    <property type="term" value="P:intracellular signal transduction"/>
    <property type="evidence" value="ECO:0007669"/>
    <property type="project" value="InterPro"/>
</dbReference>
<accession>A0A3M6UHV9</accession>
<feature type="domain" description="DEP" evidence="2">
    <location>
        <begin position="142"/>
        <end position="217"/>
    </location>
</feature>
<dbReference type="InterPro" id="IPR006869">
    <property type="entry name" value="DUF547"/>
</dbReference>
<dbReference type="InterPro" id="IPR051548">
    <property type="entry name" value="Grx-like_ET"/>
</dbReference>
<dbReference type="AlphaFoldDB" id="A0A3M6UHV9"/>
<evidence type="ECO:0000259" key="2">
    <source>
        <dbReference type="PROSITE" id="PS50186"/>
    </source>
</evidence>
<dbReference type="Proteomes" id="UP000275408">
    <property type="component" value="Unassembled WGS sequence"/>
</dbReference>
<dbReference type="InterPro" id="IPR014025">
    <property type="entry name" value="Glutaredoxin_subgr"/>
</dbReference>
<protein>
    <recommendedName>
        <fullName evidence="2">DEP domain-containing protein</fullName>
    </recommendedName>
</protein>
<gene>
    <name evidence="3" type="ORF">pdam_00020219</name>
</gene>
<comment type="caution">
    <text evidence="3">The sequence shown here is derived from an EMBL/GenBank/DDBJ whole genome shotgun (WGS) entry which is preliminary data.</text>
</comment>
<dbReference type="InterPro" id="IPR036249">
    <property type="entry name" value="Thioredoxin-like_sf"/>
</dbReference>
<dbReference type="CDD" id="cd04371">
    <property type="entry name" value="DEP"/>
    <property type="match status" value="1"/>
</dbReference>
<dbReference type="InterPro" id="IPR036388">
    <property type="entry name" value="WH-like_DNA-bd_sf"/>
</dbReference>